<feature type="compositionally biased region" description="Low complexity" evidence="1">
    <location>
        <begin position="91"/>
        <end position="150"/>
    </location>
</feature>
<reference evidence="2 3" key="1">
    <citation type="journal article" date="2019" name="Sci. Rep.">
        <title>A high-quality genome of Eragrostis curvula grass provides insights into Poaceae evolution and supports new strategies to enhance forage quality.</title>
        <authorList>
            <person name="Carballo J."/>
            <person name="Santos B.A.C.M."/>
            <person name="Zappacosta D."/>
            <person name="Garbus I."/>
            <person name="Selva J.P."/>
            <person name="Gallo C.A."/>
            <person name="Diaz A."/>
            <person name="Albertini E."/>
            <person name="Caccamo M."/>
            <person name="Echenique V."/>
        </authorList>
    </citation>
    <scope>NUCLEOTIDE SEQUENCE [LARGE SCALE GENOMIC DNA]</scope>
    <source>
        <strain evidence="3">cv. Victoria</strain>
        <tissue evidence="2">Leaf</tissue>
    </source>
</reference>
<feature type="region of interest" description="Disordered" evidence="1">
    <location>
        <begin position="67"/>
        <end position="159"/>
    </location>
</feature>
<proteinExistence type="predicted"/>
<evidence type="ECO:0000313" key="3">
    <source>
        <dbReference type="Proteomes" id="UP000324897"/>
    </source>
</evidence>
<dbReference type="Proteomes" id="UP000324897">
    <property type="component" value="Chromosome 4"/>
</dbReference>
<dbReference type="EMBL" id="RWGY01000007">
    <property type="protein sequence ID" value="TVU37668.1"/>
    <property type="molecule type" value="Genomic_DNA"/>
</dbReference>
<feature type="non-terminal residue" evidence="2">
    <location>
        <position position="1"/>
    </location>
</feature>
<evidence type="ECO:0000313" key="2">
    <source>
        <dbReference type="EMBL" id="TVU37668.1"/>
    </source>
</evidence>
<sequence>TSKRTRPGKNLPVRILLRPACLYIISLAAHRTCKPVWRYTLRSSSLSSLSLSVWSFIFSSHPLASCRRLGAKSAGEEGRKRRRRRRRCRTARLPASTSSSPSSSRRSASSSSSAAGLSSGSACCSPSSVTSPASSTPYGSSPSSRAARPPKVMGTLVGP</sequence>
<accession>A0A5J9VPG6</accession>
<keyword evidence="3" id="KW-1185">Reference proteome</keyword>
<comment type="caution">
    <text evidence="2">The sequence shown here is derived from an EMBL/GenBank/DDBJ whole genome shotgun (WGS) entry which is preliminary data.</text>
</comment>
<protein>
    <submittedName>
        <fullName evidence="2">Uncharacterized protein</fullName>
    </submittedName>
</protein>
<gene>
    <name evidence="2" type="ORF">EJB05_10994</name>
</gene>
<evidence type="ECO:0000256" key="1">
    <source>
        <dbReference type="SAM" id="MobiDB-lite"/>
    </source>
</evidence>
<dbReference type="Gramene" id="TVU37668">
    <property type="protein sequence ID" value="TVU37668"/>
    <property type="gene ID" value="EJB05_10994"/>
</dbReference>
<dbReference type="AlphaFoldDB" id="A0A5J9VPG6"/>
<organism evidence="2 3">
    <name type="scientific">Eragrostis curvula</name>
    <name type="common">weeping love grass</name>
    <dbReference type="NCBI Taxonomy" id="38414"/>
    <lineage>
        <taxon>Eukaryota</taxon>
        <taxon>Viridiplantae</taxon>
        <taxon>Streptophyta</taxon>
        <taxon>Embryophyta</taxon>
        <taxon>Tracheophyta</taxon>
        <taxon>Spermatophyta</taxon>
        <taxon>Magnoliopsida</taxon>
        <taxon>Liliopsida</taxon>
        <taxon>Poales</taxon>
        <taxon>Poaceae</taxon>
        <taxon>PACMAD clade</taxon>
        <taxon>Chloridoideae</taxon>
        <taxon>Eragrostideae</taxon>
        <taxon>Eragrostidinae</taxon>
        <taxon>Eragrostis</taxon>
    </lineage>
</organism>
<name>A0A5J9VPG6_9POAL</name>
<feature type="compositionally biased region" description="Basic residues" evidence="1">
    <location>
        <begin position="80"/>
        <end position="90"/>
    </location>
</feature>